<sequence length="539" mass="58942">MRWFTRSAAAFMAVPLVVACATVPEGASPNVSDPLPDAAGGAGPLAPSSGGTPIPEDCEVGAEYPKRQLRGVWITTVRNIDWPSTTGLSAEQQQAELVEQLDRAAELGLNAVFFHVRPTADALYASDKEPWARYLTGRQGGDPGYDPLEFATAEAHRRGIELHAWFNPYRVGWQKEDIDELVDDHPIRQNPEWLVTYDDQGYFDPGNPDARAWVTDVVLDVVERYDIDGVHFDDYFYPYPAEGETFDDDASWEAGGGGFDDRGDWRRDNVNQLIRGIDERIEETKPWVRFGVSPFGIWRNEATDPSGSASSGLQSYDALNADTRTWIREGWIDYVVPQLYWPQGFGTADYAELAPWWAEEVAGTDVDLYIGQAAYMVGEDGWKGDGALSTQLDFNAAHPEIGGDVFFSMKDLDGRARSAVERVAEEHYARPALPPPANGAGDGPAPVIGLAAESSDDGVALTWGGEEEDRMYAVYRVPGEDTDLCALAGGENLVAVLGAGERSYLDEAAPDGPARYYVTALDVFRAESAPGDGVQVNQR</sequence>
<dbReference type="PANTHER" id="PTHR43405:SF1">
    <property type="entry name" value="GLYCOSYL HYDROLASE DIGH"/>
    <property type="match status" value="1"/>
</dbReference>
<dbReference type="AlphaFoldDB" id="A0A4R6V0D3"/>
<keyword evidence="6" id="KW-1185">Reference proteome</keyword>
<dbReference type="InterPro" id="IPR052177">
    <property type="entry name" value="Divisome_Glycosyl_Hydrolase"/>
</dbReference>
<dbReference type="Pfam" id="PF02638">
    <property type="entry name" value="GHL10"/>
    <property type="match status" value="1"/>
</dbReference>
<dbReference type="PROSITE" id="PS51257">
    <property type="entry name" value="PROKAR_LIPOPROTEIN"/>
    <property type="match status" value="1"/>
</dbReference>
<dbReference type="InterPro" id="IPR003790">
    <property type="entry name" value="GHL10"/>
</dbReference>
<comment type="caution">
    <text evidence="5">The sequence shown here is derived from an EMBL/GenBank/DDBJ whole genome shotgun (WGS) entry which is preliminary data.</text>
</comment>
<dbReference type="RefSeq" id="WP_133740917.1">
    <property type="nucleotide sequence ID" value="NZ_SNYN01000004.1"/>
</dbReference>
<evidence type="ECO:0000256" key="1">
    <source>
        <dbReference type="ARBA" id="ARBA00022729"/>
    </source>
</evidence>
<protein>
    <submittedName>
        <fullName evidence="5">Uncharacterized lipoprotein YddW (UPF0748 family)</fullName>
    </submittedName>
</protein>
<dbReference type="SUPFAM" id="SSF51445">
    <property type="entry name" value="(Trans)glycosidases"/>
    <property type="match status" value="1"/>
</dbReference>
<feature type="domain" description="Glycosyl hydrolase-like 10" evidence="4">
    <location>
        <begin position="68"/>
        <end position="379"/>
    </location>
</feature>
<feature type="chain" id="PRO_5039488712" evidence="3">
    <location>
        <begin position="22"/>
        <end position="539"/>
    </location>
</feature>
<dbReference type="Proteomes" id="UP000295281">
    <property type="component" value="Unassembled WGS sequence"/>
</dbReference>
<evidence type="ECO:0000256" key="3">
    <source>
        <dbReference type="SAM" id="SignalP"/>
    </source>
</evidence>
<dbReference type="PANTHER" id="PTHR43405">
    <property type="entry name" value="GLYCOSYL HYDROLASE DIGH"/>
    <property type="match status" value="1"/>
</dbReference>
<evidence type="ECO:0000256" key="2">
    <source>
        <dbReference type="SAM" id="MobiDB-lite"/>
    </source>
</evidence>
<proteinExistence type="predicted"/>
<evidence type="ECO:0000313" key="5">
    <source>
        <dbReference type="EMBL" id="TDQ53404.1"/>
    </source>
</evidence>
<name>A0A4R6V0D3_9ACTN</name>
<evidence type="ECO:0000313" key="6">
    <source>
        <dbReference type="Proteomes" id="UP000295281"/>
    </source>
</evidence>
<dbReference type="Gene3D" id="3.20.20.80">
    <property type="entry name" value="Glycosidases"/>
    <property type="match status" value="1"/>
</dbReference>
<feature type="signal peptide" evidence="3">
    <location>
        <begin position="1"/>
        <end position="21"/>
    </location>
</feature>
<gene>
    <name evidence="5" type="ORF">EV190_104194</name>
</gene>
<keyword evidence="1 3" id="KW-0732">Signal</keyword>
<feature type="region of interest" description="Disordered" evidence="2">
    <location>
        <begin position="31"/>
        <end position="51"/>
    </location>
</feature>
<evidence type="ECO:0000259" key="4">
    <source>
        <dbReference type="Pfam" id="PF02638"/>
    </source>
</evidence>
<dbReference type="InterPro" id="IPR017853">
    <property type="entry name" value="GH"/>
</dbReference>
<reference evidence="5 6" key="1">
    <citation type="submission" date="2019-03" db="EMBL/GenBank/DDBJ databases">
        <title>Genomic Encyclopedia of Type Strains, Phase IV (KMG-IV): sequencing the most valuable type-strain genomes for metagenomic binning, comparative biology and taxonomic classification.</title>
        <authorList>
            <person name="Goeker M."/>
        </authorList>
    </citation>
    <scope>NUCLEOTIDE SEQUENCE [LARGE SCALE GENOMIC DNA]</scope>
    <source>
        <strain evidence="5 6">DSM 46770</strain>
    </source>
</reference>
<accession>A0A4R6V0D3</accession>
<dbReference type="OrthoDB" id="9773203at2"/>
<keyword evidence="5" id="KW-0449">Lipoprotein</keyword>
<organism evidence="5 6">
    <name type="scientific">Actinorugispora endophytica</name>
    <dbReference type="NCBI Taxonomy" id="1605990"/>
    <lineage>
        <taxon>Bacteria</taxon>
        <taxon>Bacillati</taxon>
        <taxon>Actinomycetota</taxon>
        <taxon>Actinomycetes</taxon>
        <taxon>Streptosporangiales</taxon>
        <taxon>Nocardiopsidaceae</taxon>
        <taxon>Actinorugispora</taxon>
    </lineage>
</organism>
<dbReference type="EMBL" id="SNYN01000004">
    <property type="protein sequence ID" value="TDQ53404.1"/>
    <property type="molecule type" value="Genomic_DNA"/>
</dbReference>
<feature type="compositionally biased region" description="Low complexity" evidence="2">
    <location>
        <begin position="32"/>
        <end position="51"/>
    </location>
</feature>